<organism evidence="2 3">
    <name type="scientific">Portunus trituberculatus</name>
    <name type="common">Swimming crab</name>
    <name type="synonym">Neptunus trituberculatus</name>
    <dbReference type="NCBI Taxonomy" id="210409"/>
    <lineage>
        <taxon>Eukaryota</taxon>
        <taxon>Metazoa</taxon>
        <taxon>Ecdysozoa</taxon>
        <taxon>Arthropoda</taxon>
        <taxon>Crustacea</taxon>
        <taxon>Multicrustacea</taxon>
        <taxon>Malacostraca</taxon>
        <taxon>Eumalacostraca</taxon>
        <taxon>Eucarida</taxon>
        <taxon>Decapoda</taxon>
        <taxon>Pleocyemata</taxon>
        <taxon>Brachyura</taxon>
        <taxon>Eubrachyura</taxon>
        <taxon>Portunoidea</taxon>
        <taxon>Portunidae</taxon>
        <taxon>Portuninae</taxon>
        <taxon>Portunus</taxon>
    </lineage>
</organism>
<gene>
    <name evidence="2" type="ORF">E2C01_081803</name>
</gene>
<name>A0A5B7J235_PORTR</name>
<dbReference type="Proteomes" id="UP000324222">
    <property type="component" value="Unassembled WGS sequence"/>
</dbReference>
<sequence length="231" mass="26376">MTHNPAPGGGGPSTPLTSQGNAITKVLPVVTEVRAISGTDPEYSAREYINHCKDIMRHVFLTDEADKISFLRLRLQPGSQAAHAMRASAFTEPSENWDYEQFKTNFLETFGDNLKHSLWCLRLRVLKQRRLNFLPLRTLRRQASQKLPSTIASVKDTLRISVLNERRIREKLLPQRDTRIPSKSQYVLKMCLHRAGLLALLRARLTKTVLLTARSMNVMDTRLMIATVWQI</sequence>
<accession>A0A5B7J235</accession>
<keyword evidence="3" id="KW-1185">Reference proteome</keyword>
<proteinExistence type="predicted"/>
<dbReference type="AlphaFoldDB" id="A0A5B7J235"/>
<comment type="caution">
    <text evidence="2">The sequence shown here is derived from an EMBL/GenBank/DDBJ whole genome shotgun (WGS) entry which is preliminary data.</text>
</comment>
<reference evidence="2 3" key="1">
    <citation type="submission" date="2019-05" db="EMBL/GenBank/DDBJ databases">
        <title>Another draft genome of Portunus trituberculatus and its Hox gene families provides insights of decapod evolution.</title>
        <authorList>
            <person name="Jeong J.-H."/>
            <person name="Song I."/>
            <person name="Kim S."/>
            <person name="Choi T."/>
            <person name="Kim D."/>
            <person name="Ryu S."/>
            <person name="Kim W."/>
        </authorList>
    </citation>
    <scope>NUCLEOTIDE SEQUENCE [LARGE SCALE GENOMIC DNA]</scope>
    <source>
        <tissue evidence="2">Muscle</tissue>
    </source>
</reference>
<evidence type="ECO:0000313" key="2">
    <source>
        <dbReference type="EMBL" id="MPC86958.1"/>
    </source>
</evidence>
<feature type="region of interest" description="Disordered" evidence="1">
    <location>
        <begin position="1"/>
        <end position="20"/>
    </location>
</feature>
<dbReference type="OrthoDB" id="6398689at2759"/>
<protein>
    <submittedName>
        <fullName evidence="2">Uncharacterized protein</fullName>
    </submittedName>
</protein>
<evidence type="ECO:0000256" key="1">
    <source>
        <dbReference type="SAM" id="MobiDB-lite"/>
    </source>
</evidence>
<dbReference type="EMBL" id="VSRR010073067">
    <property type="protein sequence ID" value="MPC86958.1"/>
    <property type="molecule type" value="Genomic_DNA"/>
</dbReference>
<evidence type="ECO:0000313" key="3">
    <source>
        <dbReference type="Proteomes" id="UP000324222"/>
    </source>
</evidence>